<reference evidence="2" key="1">
    <citation type="submission" date="2020-12" db="EMBL/GenBank/DDBJ databases">
        <authorList>
            <person name="Huq M.A."/>
        </authorList>
    </citation>
    <scope>NUCLEOTIDE SEQUENCE</scope>
    <source>
        <strain evidence="2">MAHUQ-46</strain>
    </source>
</reference>
<evidence type="ECO:0000313" key="3">
    <source>
        <dbReference type="Proteomes" id="UP000640274"/>
    </source>
</evidence>
<dbReference type="Pfam" id="PF08955">
    <property type="entry name" value="BofC_C"/>
    <property type="match status" value="1"/>
</dbReference>
<dbReference type="RefSeq" id="WP_199020541.1">
    <property type="nucleotide sequence ID" value="NZ_JAELUP010000103.1"/>
</dbReference>
<evidence type="ECO:0000259" key="1">
    <source>
        <dbReference type="Pfam" id="PF08955"/>
    </source>
</evidence>
<feature type="domain" description="Bypass of forespore C C-terminal" evidence="1">
    <location>
        <begin position="121"/>
        <end position="197"/>
    </location>
</feature>
<accession>A0A934J725</accession>
<name>A0A934J725_9BACL</name>
<dbReference type="InterPro" id="IPR015050">
    <property type="entry name" value="BofC_C"/>
</dbReference>
<proteinExistence type="predicted"/>
<dbReference type="Proteomes" id="UP000640274">
    <property type="component" value="Unassembled WGS sequence"/>
</dbReference>
<keyword evidence="3" id="KW-1185">Reference proteome</keyword>
<dbReference type="AlphaFoldDB" id="A0A934J725"/>
<organism evidence="2 3">
    <name type="scientific">Paenibacillus roseus</name>
    <dbReference type="NCBI Taxonomy" id="2798579"/>
    <lineage>
        <taxon>Bacteria</taxon>
        <taxon>Bacillati</taxon>
        <taxon>Bacillota</taxon>
        <taxon>Bacilli</taxon>
        <taxon>Bacillales</taxon>
        <taxon>Paenibacillaceae</taxon>
        <taxon>Paenibacillus</taxon>
    </lineage>
</organism>
<evidence type="ECO:0000313" key="2">
    <source>
        <dbReference type="EMBL" id="MBJ6362944.1"/>
    </source>
</evidence>
<dbReference type="EMBL" id="JAELUP010000103">
    <property type="protein sequence ID" value="MBJ6362944.1"/>
    <property type="molecule type" value="Genomic_DNA"/>
</dbReference>
<dbReference type="InterPro" id="IPR038117">
    <property type="entry name" value="BofC_C_sf"/>
</dbReference>
<protein>
    <submittedName>
        <fullName evidence="2">BofC C-terminal domain-containing protein</fullName>
    </submittedName>
</protein>
<dbReference type="Gene3D" id="3.30.70.1740">
    <property type="entry name" value="Bypass-of-forespore C, C-terminal domain"/>
    <property type="match status" value="1"/>
</dbReference>
<comment type="caution">
    <text evidence="2">The sequence shown here is derived from an EMBL/GenBank/DDBJ whole genome shotgun (WGS) entry which is preliminary data.</text>
</comment>
<sequence>MMEFSLWKKLKRRLRKRRKPLWTLGGILIMLLPLLAAPQASTAAELRMEDYNYAPASLIEALQNQHEELEVLLKKEYVCGEEFSQLGRMNVRSIIELLGKHPAWTAHLNGQAQVVMVEYIQDLSDACKQHAFMSLDKDGNLSLFDGPPAKEKVMRTFFQLDMSYMESSLPKEQVQALADGIKINDLDDYNSMLSAYSEFAVREPASRGAMKRSY</sequence>
<gene>
    <name evidence="2" type="ORF">JFN88_17220</name>
</gene>